<comment type="catalytic activity">
    <reaction evidence="7">
        <text>adenosine + H2O + H(+) = inosine + NH4(+)</text>
        <dbReference type="Rhea" id="RHEA:24408"/>
        <dbReference type="ChEBI" id="CHEBI:15377"/>
        <dbReference type="ChEBI" id="CHEBI:15378"/>
        <dbReference type="ChEBI" id="CHEBI:16335"/>
        <dbReference type="ChEBI" id="CHEBI:17596"/>
        <dbReference type="ChEBI" id="CHEBI:28938"/>
        <dbReference type="EC" id="3.5.4.4"/>
    </reaction>
    <physiologicalReaction direction="left-to-right" evidence="7">
        <dbReference type="Rhea" id="RHEA:24409"/>
    </physiologicalReaction>
</comment>
<dbReference type="PANTHER" id="PTHR30616">
    <property type="entry name" value="UNCHARACTERIZED PROTEIN YFIH"/>
    <property type="match status" value="1"/>
</dbReference>
<dbReference type="SUPFAM" id="SSF64438">
    <property type="entry name" value="CNF1/YfiH-like putative cysteine hydrolases"/>
    <property type="match status" value="1"/>
</dbReference>
<evidence type="ECO:0000256" key="10">
    <source>
        <dbReference type="RuleBase" id="RU361274"/>
    </source>
</evidence>
<dbReference type="OrthoDB" id="4279at2"/>
<dbReference type="CDD" id="cd16833">
    <property type="entry name" value="YfiH"/>
    <property type="match status" value="1"/>
</dbReference>
<dbReference type="GO" id="GO:0005507">
    <property type="term" value="F:copper ion binding"/>
    <property type="evidence" value="ECO:0007669"/>
    <property type="project" value="TreeGrafter"/>
</dbReference>
<evidence type="ECO:0000256" key="5">
    <source>
        <dbReference type="ARBA" id="ARBA00022801"/>
    </source>
</evidence>
<comment type="catalytic activity">
    <reaction evidence="9">
        <text>S-methyl-5'-thioadenosine + phosphate = 5-(methylsulfanyl)-alpha-D-ribose 1-phosphate + adenine</text>
        <dbReference type="Rhea" id="RHEA:11852"/>
        <dbReference type="ChEBI" id="CHEBI:16708"/>
        <dbReference type="ChEBI" id="CHEBI:17509"/>
        <dbReference type="ChEBI" id="CHEBI:43474"/>
        <dbReference type="ChEBI" id="CHEBI:58533"/>
        <dbReference type="EC" id="2.4.2.28"/>
    </reaction>
    <physiologicalReaction direction="left-to-right" evidence="9">
        <dbReference type="Rhea" id="RHEA:11853"/>
    </physiologicalReaction>
</comment>
<name>A0A511R6I3_9DEIN</name>
<keyword evidence="4" id="KW-0479">Metal-binding</keyword>
<evidence type="ECO:0000256" key="7">
    <source>
        <dbReference type="ARBA" id="ARBA00047989"/>
    </source>
</evidence>
<proteinExistence type="inferred from homology"/>
<evidence type="ECO:0000313" key="12">
    <source>
        <dbReference type="Proteomes" id="UP000321197"/>
    </source>
</evidence>
<dbReference type="InterPro" id="IPR038371">
    <property type="entry name" value="Cu_polyphenol_OxRdtase_sf"/>
</dbReference>
<gene>
    <name evidence="11" type="ORF">MHY01S_33890</name>
</gene>
<protein>
    <recommendedName>
        <fullName evidence="10">Purine nucleoside phosphorylase</fullName>
    </recommendedName>
</protein>
<evidence type="ECO:0000256" key="3">
    <source>
        <dbReference type="ARBA" id="ARBA00022679"/>
    </source>
</evidence>
<dbReference type="InterPro" id="IPR003730">
    <property type="entry name" value="Cu_polyphenol_OxRdtase"/>
</dbReference>
<comment type="caution">
    <text evidence="11">The sequence shown here is derived from an EMBL/GenBank/DDBJ whole genome shotgun (WGS) entry which is preliminary data.</text>
</comment>
<sequence length="244" mass="26600">MVMLQSPLLEVPHGFTTRAGGVSPAPFDSLNLGLSTSDDPAHVQENRRRVLASFGNPPLAGLSQVHGNLVHLVETAGEWEGDGLLTSTPGLLLRVSVADCYPILLHDPQKGVAGALHAGWRGVVSGILSRAIELMKSHWGSRPEDIRVAVGPGISGPHFQVGPEVLAQFERAELAFAAPDPRYPGKYLLDLERAIRTQAQREGIRLEHYWALGRCTYADPAFFSHRRDKGQTGRMWALIMLPKP</sequence>
<dbReference type="EMBL" id="BJXL01000195">
    <property type="protein sequence ID" value="GEM85223.1"/>
    <property type="molecule type" value="Genomic_DNA"/>
</dbReference>
<dbReference type="Proteomes" id="UP000321197">
    <property type="component" value="Unassembled WGS sequence"/>
</dbReference>
<dbReference type="RefSeq" id="WP_119342449.1">
    <property type="nucleotide sequence ID" value="NZ_BJXL01000195.1"/>
</dbReference>
<comment type="catalytic activity">
    <reaction evidence="8">
        <text>adenosine + phosphate = alpha-D-ribose 1-phosphate + adenine</text>
        <dbReference type="Rhea" id="RHEA:27642"/>
        <dbReference type="ChEBI" id="CHEBI:16335"/>
        <dbReference type="ChEBI" id="CHEBI:16708"/>
        <dbReference type="ChEBI" id="CHEBI:43474"/>
        <dbReference type="ChEBI" id="CHEBI:57720"/>
        <dbReference type="EC" id="2.4.2.1"/>
    </reaction>
    <physiologicalReaction direction="left-to-right" evidence="8">
        <dbReference type="Rhea" id="RHEA:27643"/>
    </physiologicalReaction>
</comment>
<comment type="catalytic activity">
    <reaction evidence="1">
        <text>inosine + phosphate = alpha-D-ribose 1-phosphate + hypoxanthine</text>
        <dbReference type="Rhea" id="RHEA:27646"/>
        <dbReference type="ChEBI" id="CHEBI:17368"/>
        <dbReference type="ChEBI" id="CHEBI:17596"/>
        <dbReference type="ChEBI" id="CHEBI:43474"/>
        <dbReference type="ChEBI" id="CHEBI:57720"/>
        <dbReference type="EC" id="2.4.2.1"/>
    </reaction>
    <physiologicalReaction direction="left-to-right" evidence="1">
        <dbReference type="Rhea" id="RHEA:27647"/>
    </physiologicalReaction>
</comment>
<evidence type="ECO:0000256" key="2">
    <source>
        <dbReference type="ARBA" id="ARBA00007353"/>
    </source>
</evidence>
<comment type="similarity">
    <text evidence="2 10">Belongs to the purine nucleoside phosphorylase YfiH/LACC1 family.</text>
</comment>
<keyword evidence="6" id="KW-0862">Zinc</keyword>
<evidence type="ECO:0000313" key="11">
    <source>
        <dbReference type="EMBL" id="GEM85223.1"/>
    </source>
</evidence>
<dbReference type="GO" id="GO:0017061">
    <property type="term" value="F:S-methyl-5-thioadenosine phosphorylase activity"/>
    <property type="evidence" value="ECO:0007669"/>
    <property type="project" value="UniProtKB-EC"/>
</dbReference>
<accession>A0A511R6I3</accession>
<evidence type="ECO:0000256" key="8">
    <source>
        <dbReference type="ARBA" id="ARBA00048968"/>
    </source>
</evidence>
<dbReference type="InterPro" id="IPR011324">
    <property type="entry name" value="Cytotoxic_necrot_fac-like_cat"/>
</dbReference>
<organism evidence="11 12">
    <name type="scientific">Meiothermus hypogaeus NBRC 106114</name>
    <dbReference type="NCBI Taxonomy" id="1227553"/>
    <lineage>
        <taxon>Bacteria</taxon>
        <taxon>Thermotogati</taxon>
        <taxon>Deinococcota</taxon>
        <taxon>Deinococci</taxon>
        <taxon>Thermales</taxon>
        <taxon>Thermaceae</taxon>
        <taxon>Meiothermus</taxon>
    </lineage>
</organism>
<dbReference type="Pfam" id="PF02578">
    <property type="entry name" value="Cu-oxidase_4"/>
    <property type="match status" value="1"/>
</dbReference>
<evidence type="ECO:0000256" key="1">
    <source>
        <dbReference type="ARBA" id="ARBA00000553"/>
    </source>
</evidence>
<dbReference type="GO" id="GO:0016787">
    <property type="term" value="F:hydrolase activity"/>
    <property type="evidence" value="ECO:0007669"/>
    <property type="project" value="UniProtKB-KW"/>
</dbReference>
<dbReference type="Gene3D" id="3.60.140.10">
    <property type="entry name" value="CNF1/YfiH-like putative cysteine hydrolases"/>
    <property type="match status" value="1"/>
</dbReference>
<dbReference type="PANTHER" id="PTHR30616:SF2">
    <property type="entry name" value="PURINE NUCLEOSIDE PHOSPHORYLASE LACC1"/>
    <property type="match status" value="1"/>
</dbReference>
<reference evidence="11 12" key="1">
    <citation type="submission" date="2019-07" db="EMBL/GenBank/DDBJ databases">
        <title>Whole genome shotgun sequence of Meiothermus hypogaeus NBRC 106114.</title>
        <authorList>
            <person name="Hosoyama A."/>
            <person name="Uohara A."/>
            <person name="Ohji S."/>
            <person name="Ichikawa N."/>
        </authorList>
    </citation>
    <scope>NUCLEOTIDE SEQUENCE [LARGE SCALE GENOMIC DNA]</scope>
    <source>
        <strain evidence="11 12">NBRC 106114</strain>
    </source>
</reference>
<evidence type="ECO:0000256" key="4">
    <source>
        <dbReference type="ARBA" id="ARBA00022723"/>
    </source>
</evidence>
<dbReference type="AlphaFoldDB" id="A0A511R6I3"/>
<keyword evidence="3" id="KW-0808">Transferase</keyword>
<evidence type="ECO:0000256" key="9">
    <source>
        <dbReference type="ARBA" id="ARBA00049893"/>
    </source>
</evidence>
<dbReference type="NCBIfam" id="TIGR00726">
    <property type="entry name" value="peptidoglycan editing factor PgeF"/>
    <property type="match status" value="1"/>
</dbReference>
<evidence type="ECO:0000256" key="6">
    <source>
        <dbReference type="ARBA" id="ARBA00022833"/>
    </source>
</evidence>
<keyword evidence="5" id="KW-0378">Hydrolase</keyword>